<dbReference type="Gene3D" id="1.25.40.20">
    <property type="entry name" value="Ankyrin repeat-containing domain"/>
    <property type="match status" value="3"/>
</dbReference>
<evidence type="ECO:0000256" key="7">
    <source>
        <dbReference type="PROSITE-ProRule" id="PRU00023"/>
    </source>
</evidence>
<evidence type="ECO:0000256" key="6">
    <source>
        <dbReference type="ARBA" id="ARBA00072197"/>
    </source>
</evidence>
<dbReference type="PANTHER" id="PTHR24173">
    <property type="entry name" value="ANKYRIN REPEAT CONTAINING"/>
    <property type="match status" value="1"/>
</dbReference>
<evidence type="ECO:0000313" key="9">
    <source>
        <dbReference type="EMBL" id="ERL91316.1"/>
    </source>
</evidence>
<reference evidence="8 10" key="1">
    <citation type="journal article" date="2013" name="Genome Biol.">
        <title>Draft genome of the mountain pine beetle, Dendroctonus ponderosae Hopkins, a major forest pest.</title>
        <authorList>
            <person name="Keeling C.I."/>
            <person name="Yuen M.M."/>
            <person name="Liao N.Y."/>
            <person name="Docking T.R."/>
            <person name="Chan S.K."/>
            <person name="Taylor G.A."/>
            <person name="Palmquist D.L."/>
            <person name="Jackman S.D."/>
            <person name="Nguyen A."/>
            <person name="Li M."/>
            <person name="Henderson H."/>
            <person name="Janes J.K."/>
            <person name="Zhao Y."/>
            <person name="Pandoh P."/>
            <person name="Moore R."/>
            <person name="Sperling F.A."/>
            <person name="Huber D.P."/>
            <person name="Birol I."/>
            <person name="Jones S.J."/>
            <person name="Bohlmann J."/>
        </authorList>
    </citation>
    <scope>NUCLEOTIDE SEQUENCE</scope>
</reference>
<feature type="repeat" description="ANK" evidence="7">
    <location>
        <begin position="221"/>
        <end position="253"/>
    </location>
</feature>
<comment type="similarity">
    <text evidence="5">Belongs to the fem-1 family.</text>
</comment>
<feature type="repeat" description="ANK" evidence="7">
    <location>
        <begin position="188"/>
        <end position="220"/>
    </location>
</feature>
<dbReference type="STRING" id="77166.N6TRT9"/>
<dbReference type="HOGENOM" id="CLU_020042_1_0_1"/>
<organism evidence="8">
    <name type="scientific">Dendroctonus ponderosae</name>
    <name type="common">Mountain pine beetle</name>
    <dbReference type="NCBI Taxonomy" id="77166"/>
    <lineage>
        <taxon>Eukaryota</taxon>
        <taxon>Metazoa</taxon>
        <taxon>Ecdysozoa</taxon>
        <taxon>Arthropoda</taxon>
        <taxon>Hexapoda</taxon>
        <taxon>Insecta</taxon>
        <taxon>Pterygota</taxon>
        <taxon>Neoptera</taxon>
        <taxon>Endopterygota</taxon>
        <taxon>Coleoptera</taxon>
        <taxon>Polyphaga</taxon>
        <taxon>Cucujiformia</taxon>
        <taxon>Curculionidae</taxon>
        <taxon>Scolytinae</taxon>
        <taxon>Dendroctonus</taxon>
    </lineage>
</organism>
<accession>N6TRT9</accession>
<name>N6TRT9_DENPD</name>
<dbReference type="AlphaFoldDB" id="N6TRT9"/>
<dbReference type="Pfam" id="PF00023">
    <property type="entry name" value="Ank"/>
    <property type="match status" value="3"/>
</dbReference>
<evidence type="ECO:0000256" key="1">
    <source>
        <dbReference type="ARBA" id="ARBA00004906"/>
    </source>
</evidence>
<evidence type="ECO:0000313" key="8">
    <source>
        <dbReference type="EMBL" id="ENN71980.1"/>
    </source>
</evidence>
<keyword evidence="4 7" id="KW-0040">ANK repeat</keyword>
<feature type="non-terminal residue" evidence="8">
    <location>
        <position position="1"/>
    </location>
</feature>
<gene>
    <name evidence="9" type="ORF">D910_08648</name>
    <name evidence="8" type="ORF">YQE_11271</name>
</gene>
<evidence type="ECO:0000256" key="2">
    <source>
        <dbReference type="ARBA" id="ARBA00022737"/>
    </source>
</evidence>
<dbReference type="PROSITE" id="PS50088">
    <property type="entry name" value="ANK_REPEAT"/>
    <property type="match status" value="3"/>
</dbReference>
<dbReference type="Proteomes" id="UP000030742">
    <property type="component" value="Unassembled WGS sequence"/>
</dbReference>
<protein>
    <recommendedName>
        <fullName evidence="6">Protein fem-1 homolog B</fullName>
    </recommendedName>
</protein>
<dbReference type="PANTHER" id="PTHR24173:SF78">
    <property type="entry name" value="PROTEIN FEM-1 HOMOLOG B"/>
    <property type="match status" value="1"/>
</dbReference>
<feature type="repeat" description="ANK" evidence="7">
    <location>
        <begin position="155"/>
        <end position="187"/>
    </location>
</feature>
<dbReference type="PRINTS" id="PR01415">
    <property type="entry name" value="ANKYRIN"/>
</dbReference>
<evidence type="ECO:0000256" key="3">
    <source>
        <dbReference type="ARBA" id="ARBA00022786"/>
    </source>
</evidence>
<keyword evidence="3" id="KW-0833">Ubl conjugation pathway</keyword>
<comment type="pathway">
    <text evidence="1">Protein modification; protein ubiquitination.</text>
</comment>
<dbReference type="InterPro" id="IPR036770">
    <property type="entry name" value="Ankyrin_rpt-contain_sf"/>
</dbReference>
<evidence type="ECO:0000256" key="4">
    <source>
        <dbReference type="ARBA" id="ARBA00023043"/>
    </source>
</evidence>
<sequence>LIDVTKLSRIQILFSFSNFHKQSKIARCYDKYALIVVKRMSEERERLKYKLYYAACTGMSISLYTMLSELDINEANQLLNENLSDDEGQECSPLVAAARCGHEKVIRILLNKFNPDIEQEGVVKFDGYVIEGATALWCAACAVTSGADVNHSTKTNSTPLRAACFDGRLDIVKYLTCHKADIHLANKYNNTCLMIAAYKGHVDVVSFLLRNGANPNERALCGATALHFSAECGYLEVVKELLSYNAIFYANDTGMTPIKSAAERTQQKVVAYLVERPEISKEEQVEALELLGASLANDKENYNISKAYKYLHQAMALRFSDPDRPIMKPAVPPIPAYENWVETQTLPELEAIAGNTNSLHMEALVIRERILGVHNHELPHPIIYRGAVFADNARFDRCLELWLHALKLRQKNHIPVVKDLLRFAQVFSQMLHVGVQVTYVQVIEVLAAAIIELERNKEKLAKPGPKDEPETVMDEIESNLTTTLYILTILTKLMKKCNEEEKFNVRRMVFALNQLQLTLRNGQTLLHLACNAETPVDDFHTNDICKFPCAETTRLLIRCGANVNAMDNERNTPLHVIVNYHKAISDFLTLHSIITDLTENGAHTDIVNNKGETPLESSTTGSVAEIILKTQIKISLKCMAANAVKVNNIPYRGLVPSGLDEFIELHGKGIERWETYKAELNTL</sequence>
<dbReference type="OMA" id="ISTKTTC"/>
<evidence type="ECO:0000256" key="5">
    <source>
        <dbReference type="ARBA" id="ARBA00038500"/>
    </source>
</evidence>
<proteinExistence type="inferred from homology"/>
<keyword evidence="2" id="KW-0677">Repeat</keyword>
<dbReference type="Pfam" id="PF12796">
    <property type="entry name" value="Ank_2"/>
    <property type="match status" value="1"/>
</dbReference>
<dbReference type="SUPFAM" id="SSF48403">
    <property type="entry name" value="Ankyrin repeat"/>
    <property type="match status" value="2"/>
</dbReference>
<dbReference type="EMBL" id="KB632281">
    <property type="protein sequence ID" value="ERL91316.1"/>
    <property type="molecule type" value="Genomic_DNA"/>
</dbReference>
<dbReference type="GO" id="GO:0005737">
    <property type="term" value="C:cytoplasm"/>
    <property type="evidence" value="ECO:0007669"/>
    <property type="project" value="UniProtKB-SubCell"/>
</dbReference>
<dbReference type="SMART" id="SM00248">
    <property type="entry name" value="ANK"/>
    <property type="match status" value="6"/>
</dbReference>
<evidence type="ECO:0000313" key="10">
    <source>
        <dbReference type="Proteomes" id="UP000030742"/>
    </source>
</evidence>
<dbReference type="InterPro" id="IPR002110">
    <property type="entry name" value="Ankyrin_rpt"/>
</dbReference>
<dbReference type="EMBL" id="KB741247">
    <property type="protein sequence ID" value="ENN71980.1"/>
    <property type="molecule type" value="Genomic_DNA"/>
</dbReference>
<dbReference type="OrthoDB" id="4429489at2759"/>
<dbReference type="PROSITE" id="PS50297">
    <property type="entry name" value="ANK_REP_REGION"/>
    <property type="match status" value="2"/>
</dbReference>